<dbReference type="PANTHER" id="PTHR11413:SF103">
    <property type="entry name" value="CYSTEINE PROTEINASE INHIBITOR 12"/>
    <property type="match status" value="1"/>
</dbReference>
<dbReference type="PANTHER" id="PTHR11413">
    <property type="entry name" value="CYSTATIN FAMILY MEMBER"/>
    <property type="match status" value="1"/>
</dbReference>
<feature type="non-terminal residue" evidence="6">
    <location>
        <position position="1"/>
    </location>
</feature>
<protein>
    <recommendedName>
        <fullName evidence="4">Cysteine proteinase inhibitor</fullName>
    </recommendedName>
</protein>
<keyword evidence="4" id="KW-0732">Signal</keyword>
<dbReference type="CDD" id="cd00042">
    <property type="entry name" value="CY"/>
    <property type="match status" value="1"/>
</dbReference>
<dbReference type="SMART" id="SM00043">
    <property type="entry name" value="CY"/>
    <property type="match status" value="1"/>
</dbReference>
<accession>A0A1D1XZF7</accession>
<reference evidence="6" key="1">
    <citation type="submission" date="2015-07" db="EMBL/GenBank/DDBJ databases">
        <title>Transcriptome Assembly of Anthurium amnicola.</title>
        <authorList>
            <person name="Suzuki J."/>
        </authorList>
    </citation>
    <scope>NUCLEOTIDE SEQUENCE</scope>
</reference>
<evidence type="ECO:0000256" key="3">
    <source>
        <dbReference type="ARBA" id="ARBA00022704"/>
    </source>
</evidence>
<evidence type="ECO:0000256" key="2">
    <source>
        <dbReference type="ARBA" id="ARBA00022690"/>
    </source>
</evidence>
<dbReference type="AlphaFoldDB" id="A0A1D1XZF7"/>
<comment type="similarity">
    <text evidence="1 4">Belongs to the cystatin family. Phytocystatin subfamily.</text>
</comment>
<dbReference type="EMBL" id="GDJX01020174">
    <property type="protein sequence ID" value="JAT47762.1"/>
    <property type="molecule type" value="Transcribed_RNA"/>
</dbReference>
<evidence type="ECO:0000256" key="1">
    <source>
        <dbReference type="ARBA" id="ARBA00007233"/>
    </source>
</evidence>
<dbReference type="SUPFAM" id="SSF54403">
    <property type="entry name" value="Cystatin/monellin"/>
    <property type="match status" value="1"/>
</dbReference>
<dbReference type="InterPro" id="IPR046350">
    <property type="entry name" value="Cystatin_sf"/>
</dbReference>
<proteinExistence type="inferred from homology"/>
<dbReference type="Pfam" id="PF16845">
    <property type="entry name" value="SQAPI"/>
    <property type="match status" value="1"/>
</dbReference>
<feature type="domain" description="Cystatin" evidence="5">
    <location>
        <begin position="55"/>
        <end position="145"/>
    </location>
</feature>
<evidence type="ECO:0000256" key="4">
    <source>
        <dbReference type="RuleBase" id="RU362130"/>
    </source>
</evidence>
<name>A0A1D1XZF7_9ARAE</name>
<evidence type="ECO:0000313" key="6">
    <source>
        <dbReference type="EMBL" id="JAT47762.1"/>
    </source>
</evidence>
<dbReference type="GO" id="GO:0004869">
    <property type="term" value="F:cysteine-type endopeptidase inhibitor activity"/>
    <property type="evidence" value="ECO:0007669"/>
    <property type="project" value="UniProtKB-KW"/>
</dbReference>
<dbReference type="Gene3D" id="3.10.450.10">
    <property type="match status" value="1"/>
</dbReference>
<dbReference type="InterPro" id="IPR027214">
    <property type="entry name" value="Cystatin"/>
</dbReference>
<dbReference type="PROSITE" id="PS00287">
    <property type="entry name" value="CYSTATIN"/>
    <property type="match status" value="1"/>
</dbReference>
<organism evidence="6">
    <name type="scientific">Anthurium amnicola</name>
    <dbReference type="NCBI Taxonomy" id="1678845"/>
    <lineage>
        <taxon>Eukaryota</taxon>
        <taxon>Viridiplantae</taxon>
        <taxon>Streptophyta</taxon>
        <taxon>Embryophyta</taxon>
        <taxon>Tracheophyta</taxon>
        <taxon>Spermatophyta</taxon>
        <taxon>Magnoliopsida</taxon>
        <taxon>Liliopsida</taxon>
        <taxon>Araceae</taxon>
        <taxon>Pothoideae</taxon>
        <taxon>Potheae</taxon>
        <taxon>Anthurium</taxon>
    </lineage>
</organism>
<dbReference type="InterPro" id="IPR000010">
    <property type="entry name" value="Cystatin_dom"/>
</dbReference>
<keyword evidence="3 4" id="KW-0789">Thiol protease inhibitor</keyword>
<sequence>LKGGIATMRAPSFRASASALALLLLLSPIARGLPCEEEEEGEQDLLIGQAPRMAAIAGGVADVGGAENSAEVEELARFAVDEHNKKENALLQFSRVVKAKKQVVSGVMYHLTVEVIEGGNKKLYEAQVWVQAWLNSKKLHEFKPIGDSPQ</sequence>
<gene>
    <name evidence="6" type="primary">CYS6</name>
    <name evidence="6" type="ORF">g.106413</name>
</gene>
<keyword evidence="2 4" id="KW-0646">Protease inhibitor</keyword>
<feature type="chain" id="PRO_5008811179" description="Cysteine proteinase inhibitor" evidence="4">
    <location>
        <begin position="33"/>
        <end position="150"/>
    </location>
</feature>
<dbReference type="InterPro" id="IPR018073">
    <property type="entry name" value="Prot_inh_cystat_CS"/>
</dbReference>
<evidence type="ECO:0000259" key="5">
    <source>
        <dbReference type="SMART" id="SM00043"/>
    </source>
</evidence>
<feature type="signal peptide" evidence="4">
    <location>
        <begin position="1"/>
        <end position="32"/>
    </location>
</feature>